<feature type="compositionally biased region" description="Low complexity" evidence="1">
    <location>
        <begin position="149"/>
        <end position="166"/>
    </location>
</feature>
<feature type="compositionally biased region" description="Low complexity" evidence="1">
    <location>
        <begin position="204"/>
        <end position="217"/>
    </location>
</feature>
<feature type="compositionally biased region" description="Low complexity" evidence="1">
    <location>
        <begin position="273"/>
        <end position="306"/>
    </location>
</feature>
<accession>A0ABD2XAZ4</accession>
<feature type="region of interest" description="Disordered" evidence="1">
    <location>
        <begin position="273"/>
        <end position="335"/>
    </location>
</feature>
<gene>
    <name evidence="2" type="ORF">TKK_004806</name>
</gene>
<protein>
    <submittedName>
        <fullName evidence="2">Uncharacterized protein</fullName>
    </submittedName>
</protein>
<organism evidence="2 3">
    <name type="scientific">Trichogramma kaykai</name>
    <dbReference type="NCBI Taxonomy" id="54128"/>
    <lineage>
        <taxon>Eukaryota</taxon>
        <taxon>Metazoa</taxon>
        <taxon>Ecdysozoa</taxon>
        <taxon>Arthropoda</taxon>
        <taxon>Hexapoda</taxon>
        <taxon>Insecta</taxon>
        <taxon>Pterygota</taxon>
        <taxon>Neoptera</taxon>
        <taxon>Endopterygota</taxon>
        <taxon>Hymenoptera</taxon>
        <taxon>Apocrita</taxon>
        <taxon>Proctotrupomorpha</taxon>
        <taxon>Chalcidoidea</taxon>
        <taxon>Trichogrammatidae</taxon>
        <taxon>Trichogramma</taxon>
    </lineage>
</organism>
<dbReference type="EMBL" id="JBJJXI010000037">
    <property type="protein sequence ID" value="KAL3402285.1"/>
    <property type="molecule type" value="Genomic_DNA"/>
</dbReference>
<evidence type="ECO:0000313" key="3">
    <source>
        <dbReference type="Proteomes" id="UP001627154"/>
    </source>
</evidence>
<dbReference type="Proteomes" id="UP001627154">
    <property type="component" value="Unassembled WGS sequence"/>
</dbReference>
<dbReference type="AlphaFoldDB" id="A0ABD2XAZ4"/>
<keyword evidence="3" id="KW-1185">Reference proteome</keyword>
<feature type="region of interest" description="Disordered" evidence="1">
    <location>
        <begin position="144"/>
        <end position="217"/>
    </location>
</feature>
<proteinExistence type="predicted"/>
<feature type="compositionally biased region" description="Pro residues" evidence="1">
    <location>
        <begin position="167"/>
        <end position="176"/>
    </location>
</feature>
<sequence>MTKESQNVVISSRATASFIYKTTTTTTTTTLALYKVYVCIRQHECTQWTPRLSLGFTVRVQGQGYAIVRLRTTSTTSSIGSGSGSSFRRERDAREHIYILCRHPFVLLQQQSYTKMTTTNNTSHTPEGLQAEVRSAIRVLHGWCPRPPQQQQQHQQQQQQQQQQQIQPPPPPPPLPQQQQPQHQGPINRGETVLMPPQRPPRPAGSVVVSSTSNGSNGSIVVSSNGVVNGIGGPGAVGSPDAANLIVTNGTGSSNANNTVTNGGSIISGVTVNGGSSSSSSSSSSGTNGASSAANVSNNNNNSNNSMRPPPPPPPRNRNSGEGKAHHEEPTSSIPDLVIMRPIRVIRDPPVVSYSRAMFSTLDTEKEKKKRDASLGFVRECAYVCIVFRHAAHDVYKAHSTHKPWAILPFIIIHAYYKSSAHNKSMARHT</sequence>
<evidence type="ECO:0000256" key="1">
    <source>
        <dbReference type="SAM" id="MobiDB-lite"/>
    </source>
</evidence>
<reference evidence="2 3" key="1">
    <citation type="journal article" date="2024" name="bioRxiv">
        <title>A reference genome for Trichogramma kaykai: A tiny desert-dwelling parasitoid wasp with competing sex-ratio distorters.</title>
        <authorList>
            <person name="Culotta J."/>
            <person name="Lindsey A.R."/>
        </authorList>
    </citation>
    <scope>NUCLEOTIDE SEQUENCE [LARGE SCALE GENOMIC DNA]</scope>
    <source>
        <strain evidence="2 3">KSX58</strain>
    </source>
</reference>
<name>A0ABD2XAZ4_9HYME</name>
<feature type="compositionally biased region" description="Basic and acidic residues" evidence="1">
    <location>
        <begin position="319"/>
        <end position="330"/>
    </location>
</feature>
<evidence type="ECO:0000313" key="2">
    <source>
        <dbReference type="EMBL" id="KAL3402285.1"/>
    </source>
</evidence>
<comment type="caution">
    <text evidence="2">The sequence shown here is derived from an EMBL/GenBank/DDBJ whole genome shotgun (WGS) entry which is preliminary data.</text>
</comment>